<dbReference type="KEGG" id="qsa:O6P43_021157"/>
<evidence type="ECO:0000313" key="2">
    <source>
        <dbReference type="Proteomes" id="UP001163823"/>
    </source>
</evidence>
<name>A0AAD7LMM7_QUISA</name>
<dbReference type="AlphaFoldDB" id="A0AAD7LMM7"/>
<dbReference type="PANTHER" id="PTHR13500">
    <property type="entry name" value="NUCLEOLAR PRERIBOSOMAL-ASSOCIATED PROTEIN 1"/>
    <property type="match status" value="1"/>
</dbReference>
<dbReference type="EMBL" id="JARAOO010000008">
    <property type="protein sequence ID" value="KAJ7960757.1"/>
    <property type="molecule type" value="Genomic_DNA"/>
</dbReference>
<dbReference type="InterPro" id="IPR039844">
    <property type="entry name" value="URB1"/>
</dbReference>
<dbReference type="PANTHER" id="PTHR13500:SF0">
    <property type="entry name" value="NUCLEOLAR PRE-RIBOSOMAL-ASSOCIATED PROTEIN 1"/>
    <property type="match status" value="1"/>
</dbReference>
<proteinExistence type="predicted"/>
<reference evidence="1" key="1">
    <citation type="journal article" date="2023" name="Science">
        <title>Elucidation of the pathway for biosynthesis of saponin adjuvants from the soapbark tree.</title>
        <authorList>
            <person name="Reed J."/>
            <person name="Orme A."/>
            <person name="El-Demerdash A."/>
            <person name="Owen C."/>
            <person name="Martin L.B.B."/>
            <person name="Misra R.C."/>
            <person name="Kikuchi S."/>
            <person name="Rejzek M."/>
            <person name="Martin A.C."/>
            <person name="Harkess A."/>
            <person name="Leebens-Mack J."/>
            <person name="Louveau T."/>
            <person name="Stephenson M.J."/>
            <person name="Osbourn A."/>
        </authorList>
    </citation>
    <scope>NUCLEOTIDE SEQUENCE</scope>
    <source>
        <strain evidence="1">S10</strain>
    </source>
</reference>
<organism evidence="1 2">
    <name type="scientific">Quillaja saponaria</name>
    <name type="common">Soap bark tree</name>
    <dbReference type="NCBI Taxonomy" id="32244"/>
    <lineage>
        <taxon>Eukaryota</taxon>
        <taxon>Viridiplantae</taxon>
        <taxon>Streptophyta</taxon>
        <taxon>Embryophyta</taxon>
        <taxon>Tracheophyta</taxon>
        <taxon>Spermatophyta</taxon>
        <taxon>Magnoliopsida</taxon>
        <taxon>eudicotyledons</taxon>
        <taxon>Gunneridae</taxon>
        <taxon>Pentapetalae</taxon>
        <taxon>rosids</taxon>
        <taxon>fabids</taxon>
        <taxon>Fabales</taxon>
        <taxon>Quillajaceae</taxon>
        <taxon>Quillaja</taxon>
    </lineage>
</organism>
<protein>
    <submittedName>
        <fullName evidence="1">Nucleolar pre-ribosomal-associated protein 1</fullName>
    </submittedName>
</protein>
<dbReference type="GO" id="GO:0000466">
    <property type="term" value="P:maturation of 5.8S rRNA from tricistronic rRNA transcript (SSU-rRNA, 5.8S rRNA, LSU-rRNA)"/>
    <property type="evidence" value="ECO:0007669"/>
    <property type="project" value="TreeGrafter"/>
</dbReference>
<sequence>MMMEAWMLKRERSQTPEIQVTQEAKVNCFINMCGVLLSALNYWPLGNFDKIVCWLCNVILRGREAGIAKVDYTVEGNVSGVLRGLGHDDDETIIVLSTLHDKVLVEQSLVPPGLLSVLFGSVTLEQLIDICGRGNGGHAAELEHSVLIKSWLLLMADPPWFASIYLAANLISSVGTGLSFGFLNSHSYDQPSFDSADTQSIMKCLFPRQFSWSMIYKGLLHSDFLVKHGGHSKTHEPSLKRTADIENYDENRSDNINIKQLKIIFVDGDIDIVVGGISSAEDAHLTGDNGQVVDTLITDELDNAKDLRNDLAEIWGLDQCSMLVTTLEDVGIYFHSKLIDVLKFYLVVKKAVKLRKTASYLVKHCASYSWLSSLILSSGRRLNEDEKGFS</sequence>
<dbReference type="Proteomes" id="UP001163823">
    <property type="component" value="Chromosome 8"/>
</dbReference>
<comment type="caution">
    <text evidence="1">The sequence shown here is derived from an EMBL/GenBank/DDBJ whole genome shotgun (WGS) entry which is preliminary data.</text>
</comment>
<accession>A0AAD7LMM7</accession>
<evidence type="ECO:0000313" key="1">
    <source>
        <dbReference type="EMBL" id="KAJ7960757.1"/>
    </source>
</evidence>
<gene>
    <name evidence="1" type="ORF">O6P43_021157</name>
</gene>
<dbReference type="GO" id="GO:0005730">
    <property type="term" value="C:nucleolus"/>
    <property type="evidence" value="ECO:0007669"/>
    <property type="project" value="TreeGrafter"/>
</dbReference>
<dbReference type="GO" id="GO:0000463">
    <property type="term" value="P:maturation of LSU-rRNA from tricistronic rRNA transcript (SSU-rRNA, 5.8S rRNA, LSU-rRNA)"/>
    <property type="evidence" value="ECO:0007669"/>
    <property type="project" value="TreeGrafter"/>
</dbReference>
<keyword evidence="2" id="KW-1185">Reference proteome</keyword>